<feature type="transmembrane region" description="Helical" evidence="1">
    <location>
        <begin position="108"/>
        <end position="126"/>
    </location>
</feature>
<proteinExistence type="predicted"/>
<keyword evidence="1" id="KW-1133">Transmembrane helix</keyword>
<feature type="transmembrane region" description="Helical" evidence="1">
    <location>
        <begin position="83"/>
        <end position="102"/>
    </location>
</feature>
<accession>A0A5Q0QAN8</accession>
<feature type="transmembrane region" description="Helical" evidence="1">
    <location>
        <begin position="387"/>
        <end position="408"/>
    </location>
</feature>
<feature type="transmembrane region" description="Helical" evidence="1">
    <location>
        <begin position="52"/>
        <end position="71"/>
    </location>
</feature>
<dbReference type="RefSeq" id="WP_153510851.1">
    <property type="nucleotide sequence ID" value="NZ_CP045652.1"/>
</dbReference>
<evidence type="ECO:0000313" key="2">
    <source>
        <dbReference type="EMBL" id="QGA26219.1"/>
    </source>
</evidence>
<gene>
    <name evidence="2" type="ORF">GFH32_07725</name>
</gene>
<dbReference type="AlphaFoldDB" id="A0A5Q0QAN8"/>
<evidence type="ECO:0000256" key="1">
    <source>
        <dbReference type="SAM" id="Phobius"/>
    </source>
</evidence>
<feature type="transmembrane region" description="Helical" evidence="1">
    <location>
        <begin position="217"/>
        <end position="237"/>
    </location>
</feature>
<keyword evidence="1" id="KW-0472">Membrane</keyword>
<dbReference type="EMBL" id="CP045652">
    <property type="protein sequence ID" value="QGA26219.1"/>
    <property type="molecule type" value="Genomic_DNA"/>
</dbReference>
<protein>
    <recommendedName>
        <fullName evidence="4">NnrS family protein</fullName>
    </recommendedName>
</protein>
<feature type="transmembrane region" description="Helical" evidence="1">
    <location>
        <begin position="12"/>
        <end position="32"/>
    </location>
</feature>
<keyword evidence="3" id="KW-1185">Reference proteome</keyword>
<feature type="transmembrane region" description="Helical" evidence="1">
    <location>
        <begin position="146"/>
        <end position="165"/>
    </location>
</feature>
<evidence type="ECO:0008006" key="4">
    <source>
        <dbReference type="Google" id="ProtNLM"/>
    </source>
</evidence>
<organism evidence="2 3">
    <name type="scientific">Sphingobacterium zhuxiongii</name>
    <dbReference type="NCBI Taxonomy" id="2662364"/>
    <lineage>
        <taxon>Bacteria</taxon>
        <taxon>Pseudomonadati</taxon>
        <taxon>Bacteroidota</taxon>
        <taxon>Sphingobacteriia</taxon>
        <taxon>Sphingobacteriales</taxon>
        <taxon>Sphingobacteriaceae</taxon>
        <taxon>Sphingobacterium</taxon>
    </lineage>
</organism>
<feature type="transmembrane region" description="Helical" evidence="1">
    <location>
        <begin position="274"/>
        <end position="298"/>
    </location>
</feature>
<feature type="transmembrane region" description="Helical" evidence="1">
    <location>
        <begin position="318"/>
        <end position="337"/>
    </location>
</feature>
<dbReference type="KEGG" id="sphe:GFH32_07725"/>
<feature type="transmembrane region" description="Helical" evidence="1">
    <location>
        <begin position="243"/>
        <end position="262"/>
    </location>
</feature>
<feature type="transmembrane region" description="Helical" evidence="1">
    <location>
        <begin position="185"/>
        <end position="205"/>
    </location>
</feature>
<feature type="transmembrane region" description="Helical" evidence="1">
    <location>
        <begin position="349"/>
        <end position="367"/>
    </location>
</feature>
<keyword evidence="1" id="KW-0812">Transmembrane</keyword>
<reference evidence="2 3" key="1">
    <citation type="submission" date="2019-10" db="EMBL/GenBank/DDBJ databases">
        <authorList>
            <person name="Dong K."/>
        </authorList>
    </citation>
    <scope>NUCLEOTIDE SEQUENCE [LARGE SCALE GENOMIC DNA]</scope>
    <source>
        <strain evidence="3">dk4302</strain>
    </source>
</reference>
<evidence type="ECO:0000313" key="3">
    <source>
        <dbReference type="Proteomes" id="UP000326921"/>
    </source>
</evidence>
<dbReference type="Proteomes" id="UP000326921">
    <property type="component" value="Chromosome"/>
</dbReference>
<sequence>MEQLLKISYKQWFIIALVDFLIVAVYGALMRYKFLVPIPWLDHKNLLHAHSHFAFTAWVSMTLMILLPMMLNAQRATDSVPKPYSILLYLNLLTSVGMLVAFTLQGYALFSIILSSCSLLVSFAFIRKFWKDLKAAALRSTIKHWYYISLISSAVSALGTFYLIYLKASHQDDPLQHQAAIYFYLHFQYNGWFFFACLALFYHFLCNLKPQFSIPKAVQYIFSATLIPTYFLTIVWWKGFPEILFYLLILSVVTQVCCWLYVWKNSIAVLKVLAGTPTTLVSVLWIAVAIGVSLKFLLQGCSIIPALSSLVYGFRPMAIAYLHLVLLVNISLFLIGFAFKHEFLRTTRLAFIAILALLIGVCLNEVLLGLQGIGGWLHWNFKYSHEFLFLASVLISFSIFLLLISQCFKSQPNADGVK</sequence>
<name>A0A5Q0QAN8_9SPHI</name>